<accession>A0A0R1ZMT0</accession>
<dbReference type="EMBL" id="AYYO01000055">
    <property type="protein sequence ID" value="KRM54420.1"/>
    <property type="molecule type" value="Genomic_DNA"/>
</dbReference>
<sequence length="269" mass="30952">MNYTSQLIYLQQEFDIWMLYFFAYGFVGWIWESCYVSWQKHKWVNSGFLNGPIIPVYGFSMTAVLAVVQPFAHNLILLYLLSALVVTVIEYVTGWGMEKLFHARWWDYSKVPLNLNGRVALPISAFWGLGVVFIVKVIHPFVARFVTHLDMRYGMFAVLVLLALFMFDVGFTLANALAFGAATKRIGDAIADKKKEIADRIADHPIAERGEEWLDDYRASKKNTKLPRLNYVQRRLLKSFPNLTFHDTDTAAKDVEALVNLLREKAKNK</sequence>
<keyword evidence="3" id="KW-1185">Reference proteome</keyword>
<dbReference type="Proteomes" id="UP000051679">
    <property type="component" value="Unassembled WGS sequence"/>
</dbReference>
<feature type="transmembrane region" description="Helical" evidence="1">
    <location>
        <begin position="153"/>
        <end position="177"/>
    </location>
</feature>
<evidence type="ECO:0000313" key="3">
    <source>
        <dbReference type="Proteomes" id="UP000051679"/>
    </source>
</evidence>
<reference evidence="2 3" key="1">
    <citation type="journal article" date="2015" name="Genome Announc.">
        <title>Expanding the biotechnology potential of lactobacilli through comparative genomics of 213 strains and associated genera.</title>
        <authorList>
            <person name="Sun Z."/>
            <person name="Harris H.M."/>
            <person name="McCann A."/>
            <person name="Guo C."/>
            <person name="Argimon S."/>
            <person name="Zhang W."/>
            <person name="Yang X."/>
            <person name="Jeffery I.B."/>
            <person name="Cooney J.C."/>
            <person name="Kagawa T.F."/>
            <person name="Liu W."/>
            <person name="Song Y."/>
            <person name="Salvetti E."/>
            <person name="Wrobel A."/>
            <person name="Rasinkangas P."/>
            <person name="Parkhill J."/>
            <person name="Rea M.C."/>
            <person name="O'Sullivan O."/>
            <person name="Ritari J."/>
            <person name="Douillard F.P."/>
            <person name="Paul Ross R."/>
            <person name="Yang R."/>
            <person name="Briner A.E."/>
            <person name="Felis G.E."/>
            <person name="de Vos W.M."/>
            <person name="Barrangou R."/>
            <person name="Klaenhammer T.R."/>
            <person name="Caufield P.W."/>
            <person name="Cui Y."/>
            <person name="Zhang H."/>
            <person name="O'Toole P.W."/>
        </authorList>
    </citation>
    <scope>NUCLEOTIDE SEQUENCE [LARGE SCALE GENOMIC DNA]</scope>
    <source>
        <strain evidence="2 3">DSM 20505</strain>
    </source>
</reference>
<dbReference type="OrthoDB" id="9789229at2"/>
<dbReference type="Pfam" id="PF06541">
    <property type="entry name" value="ABC_trans_CmpB"/>
    <property type="match status" value="1"/>
</dbReference>
<proteinExistence type="predicted"/>
<keyword evidence="1" id="KW-1133">Transmembrane helix</keyword>
<dbReference type="PATRIC" id="fig|1291052.5.peg.230"/>
<evidence type="ECO:0000313" key="2">
    <source>
        <dbReference type="EMBL" id="KRM54420.1"/>
    </source>
</evidence>
<evidence type="ECO:0008006" key="4">
    <source>
        <dbReference type="Google" id="ProtNLM"/>
    </source>
</evidence>
<feature type="transmembrane region" description="Helical" evidence="1">
    <location>
        <begin position="16"/>
        <end position="36"/>
    </location>
</feature>
<feature type="transmembrane region" description="Helical" evidence="1">
    <location>
        <begin position="75"/>
        <end position="98"/>
    </location>
</feature>
<keyword evidence="1" id="KW-0472">Membrane</keyword>
<dbReference type="STRING" id="1291052.FC18_GL000222"/>
<feature type="transmembrane region" description="Helical" evidence="1">
    <location>
        <begin position="119"/>
        <end position="141"/>
    </location>
</feature>
<name>A0A0R1ZMT0_9LACO</name>
<protein>
    <recommendedName>
        <fullName evidence="4">ABC transporter permease</fullName>
    </recommendedName>
</protein>
<dbReference type="AlphaFoldDB" id="A0A0R1ZMT0"/>
<keyword evidence="1" id="KW-0812">Transmembrane</keyword>
<comment type="caution">
    <text evidence="2">The sequence shown here is derived from an EMBL/GenBank/DDBJ whole genome shotgun (WGS) entry which is preliminary data.</text>
</comment>
<gene>
    <name evidence="2" type="ORF">FC18_GL000222</name>
</gene>
<dbReference type="RefSeq" id="WP_056976194.1">
    <property type="nucleotide sequence ID" value="NZ_AYYO01000055.1"/>
</dbReference>
<feature type="transmembrane region" description="Helical" evidence="1">
    <location>
        <begin position="48"/>
        <end position="69"/>
    </location>
</feature>
<dbReference type="InterPro" id="IPR010540">
    <property type="entry name" value="CmpB_TMEM229"/>
</dbReference>
<evidence type="ECO:0000256" key="1">
    <source>
        <dbReference type="SAM" id="Phobius"/>
    </source>
</evidence>
<organism evidence="2 3">
    <name type="scientific">Lacticaseibacillus sharpeae JCM 1186 = DSM 20505</name>
    <dbReference type="NCBI Taxonomy" id="1291052"/>
    <lineage>
        <taxon>Bacteria</taxon>
        <taxon>Bacillati</taxon>
        <taxon>Bacillota</taxon>
        <taxon>Bacilli</taxon>
        <taxon>Lactobacillales</taxon>
        <taxon>Lactobacillaceae</taxon>
        <taxon>Lacticaseibacillus</taxon>
    </lineage>
</organism>